<evidence type="ECO:0000313" key="1">
    <source>
        <dbReference type="EMBL" id="RBP73073.1"/>
    </source>
</evidence>
<gene>
    <name evidence="1" type="ORF">DFO65_103371</name>
</gene>
<name>A0A366IKW4_9MICO</name>
<keyword evidence="2" id="KW-1185">Reference proteome</keyword>
<protein>
    <submittedName>
        <fullName evidence="1">Uncharacterized protein</fullName>
    </submittedName>
</protein>
<dbReference type="EMBL" id="QNSB01000003">
    <property type="protein sequence ID" value="RBP73073.1"/>
    <property type="molecule type" value="Genomic_DNA"/>
</dbReference>
<accession>A0A366IKW4</accession>
<dbReference type="Proteomes" id="UP000253509">
    <property type="component" value="Unassembled WGS sequence"/>
</dbReference>
<dbReference type="AlphaFoldDB" id="A0A366IKW4"/>
<dbReference type="RefSeq" id="WP_113903530.1">
    <property type="nucleotide sequence ID" value="NZ_QNSB01000003.1"/>
</dbReference>
<organism evidence="1 2">
    <name type="scientific">Brevibacterium celere</name>
    <dbReference type="NCBI Taxonomy" id="225845"/>
    <lineage>
        <taxon>Bacteria</taxon>
        <taxon>Bacillati</taxon>
        <taxon>Actinomycetota</taxon>
        <taxon>Actinomycetes</taxon>
        <taxon>Micrococcales</taxon>
        <taxon>Brevibacteriaceae</taxon>
        <taxon>Brevibacterium</taxon>
    </lineage>
</organism>
<evidence type="ECO:0000313" key="2">
    <source>
        <dbReference type="Proteomes" id="UP000253509"/>
    </source>
</evidence>
<proteinExistence type="predicted"/>
<reference evidence="1 2" key="1">
    <citation type="submission" date="2018-06" db="EMBL/GenBank/DDBJ databases">
        <title>Freshwater and sediment microbial communities from various areas in North America, analyzing microbe dynamics in response to fracking.</title>
        <authorList>
            <person name="Lamendella R."/>
        </authorList>
    </citation>
    <scope>NUCLEOTIDE SEQUENCE [LARGE SCALE GENOMIC DNA]</scope>
    <source>
        <strain evidence="1 2">3b_TX</strain>
    </source>
</reference>
<comment type="caution">
    <text evidence="1">The sequence shown here is derived from an EMBL/GenBank/DDBJ whole genome shotgun (WGS) entry which is preliminary data.</text>
</comment>
<sequence>MTTYNIAGNEVELNLEDGDCLMGVIVIGLVKRLEGDGEGIVMNASDGLGWITQRGMLDTAQEYVGIADEQD</sequence>